<gene>
    <name evidence="2" type="ORF">EA472_03770</name>
</gene>
<protein>
    <submittedName>
        <fullName evidence="2">Uncharacterized protein</fullName>
    </submittedName>
</protein>
<keyword evidence="1" id="KW-1133">Transmembrane helix</keyword>
<sequence length="83" mass="8740">MVEHYDKVLAGIAGSLLGGVLLSYVTAVSLTGGLFVGTLVATLFVYDAMFRNPPIPPSDPRVVATAIVWHAVLFGMVVVAYFG</sequence>
<feature type="transmembrane region" description="Helical" evidence="1">
    <location>
        <begin position="7"/>
        <end position="26"/>
    </location>
</feature>
<dbReference type="OrthoDB" id="205887at2157"/>
<dbReference type="Pfam" id="PF26047">
    <property type="entry name" value="DUF8015"/>
    <property type="match status" value="1"/>
</dbReference>
<dbReference type="EMBL" id="REFZ01000002">
    <property type="protein sequence ID" value="RQH02429.1"/>
    <property type="molecule type" value="Genomic_DNA"/>
</dbReference>
<dbReference type="Proteomes" id="UP000281431">
    <property type="component" value="Unassembled WGS sequence"/>
</dbReference>
<reference evidence="2 3" key="1">
    <citation type="submission" date="2018-10" db="EMBL/GenBank/DDBJ databases">
        <title>Natrarchaeobius chitinivorans gen. nov., sp. nov., and Natrarchaeobius haloalkaliphilus sp. nov., alkaliphilic, chitin-utilizing haloarchaea from hypersaline alkaline lakes.</title>
        <authorList>
            <person name="Sorokin D.Y."/>
            <person name="Elcheninov A.G."/>
            <person name="Kostrikina N.A."/>
            <person name="Bale N.J."/>
            <person name="Sinninghe Damste J.S."/>
            <person name="Khijniak T.V."/>
            <person name="Kublanov I.V."/>
            <person name="Toshchakov S.V."/>
        </authorList>
    </citation>
    <scope>NUCLEOTIDE SEQUENCE [LARGE SCALE GENOMIC DNA]</scope>
    <source>
        <strain evidence="2 3">AArcht7</strain>
    </source>
</reference>
<evidence type="ECO:0000313" key="3">
    <source>
        <dbReference type="Proteomes" id="UP000281431"/>
    </source>
</evidence>
<keyword evidence="1" id="KW-0472">Membrane</keyword>
<keyword evidence="3" id="KW-1185">Reference proteome</keyword>
<evidence type="ECO:0000256" key="1">
    <source>
        <dbReference type="SAM" id="Phobius"/>
    </source>
</evidence>
<proteinExistence type="predicted"/>
<keyword evidence="1" id="KW-0812">Transmembrane</keyword>
<comment type="caution">
    <text evidence="2">The sequence shown here is derived from an EMBL/GenBank/DDBJ whole genome shotgun (WGS) entry which is preliminary data.</text>
</comment>
<dbReference type="InterPro" id="IPR058328">
    <property type="entry name" value="DUF8015"/>
</dbReference>
<feature type="transmembrane region" description="Helical" evidence="1">
    <location>
        <begin position="62"/>
        <end position="82"/>
    </location>
</feature>
<accession>A0A3N6MEU0</accession>
<evidence type="ECO:0000313" key="2">
    <source>
        <dbReference type="EMBL" id="RQH02429.1"/>
    </source>
</evidence>
<organism evidence="2 3">
    <name type="scientific">Natrarchaeobius chitinivorans</name>
    <dbReference type="NCBI Taxonomy" id="1679083"/>
    <lineage>
        <taxon>Archaea</taxon>
        <taxon>Methanobacteriati</taxon>
        <taxon>Methanobacteriota</taxon>
        <taxon>Stenosarchaea group</taxon>
        <taxon>Halobacteria</taxon>
        <taxon>Halobacteriales</taxon>
        <taxon>Natrialbaceae</taxon>
        <taxon>Natrarchaeobius</taxon>
    </lineage>
</organism>
<dbReference type="AlphaFoldDB" id="A0A3N6MEU0"/>
<name>A0A3N6MEU0_NATCH</name>